<dbReference type="Proteomes" id="UP001143474">
    <property type="component" value="Unassembled WGS sequence"/>
</dbReference>
<comment type="caution">
    <text evidence="2">The sequence shown here is derived from an EMBL/GenBank/DDBJ whole genome shotgun (WGS) entry which is preliminary data.</text>
</comment>
<evidence type="ECO:0000313" key="3">
    <source>
        <dbReference type="Proteomes" id="UP001143474"/>
    </source>
</evidence>
<organism evidence="2 3">
    <name type="scientific">Streptosporangium carneum</name>
    <dbReference type="NCBI Taxonomy" id="47481"/>
    <lineage>
        <taxon>Bacteria</taxon>
        <taxon>Bacillati</taxon>
        <taxon>Actinomycetota</taxon>
        <taxon>Actinomycetes</taxon>
        <taxon>Streptosporangiales</taxon>
        <taxon>Streptosporangiaceae</taxon>
        <taxon>Streptosporangium</taxon>
    </lineage>
</organism>
<reference evidence="2" key="2">
    <citation type="submission" date="2023-01" db="EMBL/GenBank/DDBJ databases">
        <authorList>
            <person name="Sun Q."/>
            <person name="Evtushenko L."/>
        </authorList>
    </citation>
    <scope>NUCLEOTIDE SEQUENCE</scope>
    <source>
        <strain evidence="2">VKM Ac-2007</strain>
    </source>
</reference>
<dbReference type="RefSeq" id="WP_271215237.1">
    <property type="nucleotide sequence ID" value="NZ_BAAAVD010000021.1"/>
</dbReference>
<keyword evidence="3" id="KW-1185">Reference proteome</keyword>
<evidence type="ECO:0000256" key="1">
    <source>
        <dbReference type="SAM" id="MobiDB-lite"/>
    </source>
</evidence>
<evidence type="ECO:0000313" key="2">
    <source>
        <dbReference type="EMBL" id="GLK06631.1"/>
    </source>
</evidence>
<dbReference type="EMBL" id="BSEV01000001">
    <property type="protein sequence ID" value="GLK06631.1"/>
    <property type="molecule type" value="Genomic_DNA"/>
</dbReference>
<name>A0A9W6HUM1_9ACTN</name>
<sequence>MIWRRSSRTAGRHRTGLPHTTVHRRLWEGPARAEAERLERSWPAWTVLYSLGRRRFYALSSWPTPQPVIVESDTAEGLEERMREIERTLTWQTPYLSATSTDKHPNLPDRHSDPDGHRGLGGYGDAASLPPPISSAFVVPLASTAGARHPLAVQRAA</sequence>
<dbReference type="AlphaFoldDB" id="A0A9W6HUM1"/>
<feature type="region of interest" description="Disordered" evidence="1">
    <location>
        <begin position="93"/>
        <end position="125"/>
    </location>
</feature>
<gene>
    <name evidence="2" type="ORF">GCM10017600_00360</name>
</gene>
<protein>
    <submittedName>
        <fullName evidence="2">Uncharacterized protein</fullName>
    </submittedName>
</protein>
<proteinExistence type="predicted"/>
<reference evidence="2" key="1">
    <citation type="journal article" date="2014" name="Int. J. Syst. Evol. Microbiol.">
        <title>Complete genome sequence of Corynebacterium casei LMG S-19264T (=DSM 44701T), isolated from a smear-ripened cheese.</title>
        <authorList>
            <consortium name="US DOE Joint Genome Institute (JGI-PGF)"/>
            <person name="Walter F."/>
            <person name="Albersmeier A."/>
            <person name="Kalinowski J."/>
            <person name="Ruckert C."/>
        </authorList>
    </citation>
    <scope>NUCLEOTIDE SEQUENCE</scope>
    <source>
        <strain evidence="2">VKM Ac-2007</strain>
    </source>
</reference>
<feature type="compositionally biased region" description="Basic and acidic residues" evidence="1">
    <location>
        <begin position="101"/>
        <end position="118"/>
    </location>
</feature>
<accession>A0A9W6HUM1</accession>